<evidence type="ECO:0000313" key="6">
    <source>
        <dbReference type="Proteomes" id="UP000245845"/>
    </source>
</evidence>
<dbReference type="EMBL" id="QGDL01000007">
    <property type="protein sequence ID" value="PWJ29066.1"/>
    <property type="molecule type" value="Genomic_DNA"/>
</dbReference>
<comment type="caution">
    <text evidence="5">The sequence shown here is derived from an EMBL/GenBank/DDBJ whole genome shotgun (WGS) entry which is preliminary data.</text>
</comment>
<dbReference type="OrthoDB" id="9778008at2"/>
<dbReference type="PANTHER" id="PTHR43280:SF28">
    <property type="entry name" value="HTH-TYPE TRANSCRIPTIONAL ACTIVATOR RHAS"/>
    <property type="match status" value="1"/>
</dbReference>
<reference evidence="5 6" key="1">
    <citation type="submission" date="2018-05" db="EMBL/GenBank/DDBJ databases">
        <title>The Hungate 1000. A catalogue of reference genomes from the rumen microbiome.</title>
        <authorList>
            <person name="Kelly W."/>
        </authorList>
    </citation>
    <scope>NUCLEOTIDE SEQUENCE [LARGE SCALE GENOMIC DNA]</scope>
    <source>
        <strain evidence="5 6">NLAE-zl-C242</strain>
    </source>
</reference>
<name>A0A2Y9BH90_9FIRM</name>
<dbReference type="PANTHER" id="PTHR43280">
    <property type="entry name" value="ARAC-FAMILY TRANSCRIPTIONAL REGULATOR"/>
    <property type="match status" value="1"/>
</dbReference>
<evidence type="ECO:0000256" key="2">
    <source>
        <dbReference type="ARBA" id="ARBA00023125"/>
    </source>
</evidence>
<dbReference type="Proteomes" id="UP000245845">
    <property type="component" value="Unassembled WGS sequence"/>
</dbReference>
<gene>
    <name evidence="5" type="ORF">A8806_107215</name>
</gene>
<keyword evidence="6" id="KW-1185">Reference proteome</keyword>
<sequence>MKIIRGIELKPGSQEEVLPDFSEDFPYIASRVELDRYIGGSAPWHWHKEVELFYVEQGTVEYNSPGGKTLFPAGSGGFVNSNVLHMTRVGSKSNVTALLHLFDPVLISGSKGSRIDQKYVLPLTSASQMEIFRLSPEVPAHSHLLEMLKGSFSLDEKSYDYELHLRTILSEMWCKLLDTARPLIDSGIRSMHSDRVNDKIKAMLIFIHEHYADKITVAKIAGAAFISERECFRLFRNCLNTSPAEYILEYRMQRACYMLAGTDEPVTLICQLCGLGSSSYFGKVFRERMGCTPMEYRRKMAE</sequence>
<dbReference type="InterPro" id="IPR014710">
    <property type="entry name" value="RmlC-like_jellyroll"/>
</dbReference>
<dbReference type="InterPro" id="IPR009057">
    <property type="entry name" value="Homeodomain-like_sf"/>
</dbReference>
<dbReference type="InterPro" id="IPR011051">
    <property type="entry name" value="RmlC_Cupin_sf"/>
</dbReference>
<dbReference type="AlphaFoldDB" id="A0A2Y9BH90"/>
<keyword evidence="2 5" id="KW-0238">DNA-binding</keyword>
<dbReference type="GO" id="GO:0003700">
    <property type="term" value="F:DNA-binding transcription factor activity"/>
    <property type="evidence" value="ECO:0007669"/>
    <property type="project" value="InterPro"/>
</dbReference>
<keyword evidence="3" id="KW-0804">Transcription</keyword>
<dbReference type="Gene3D" id="2.60.120.10">
    <property type="entry name" value="Jelly Rolls"/>
    <property type="match status" value="1"/>
</dbReference>
<dbReference type="Pfam" id="PF07883">
    <property type="entry name" value="Cupin_2"/>
    <property type="match status" value="1"/>
</dbReference>
<dbReference type="SUPFAM" id="SSF46689">
    <property type="entry name" value="Homeodomain-like"/>
    <property type="match status" value="2"/>
</dbReference>
<dbReference type="SUPFAM" id="SSF51182">
    <property type="entry name" value="RmlC-like cupins"/>
    <property type="match status" value="1"/>
</dbReference>
<dbReference type="Pfam" id="PF12833">
    <property type="entry name" value="HTH_18"/>
    <property type="match status" value="1"/>
</dbReference>
<dbReference type="PROSITE" id="PS01124">
    <property type="entry name" value="HTH_ARAC_FAMILY_2"/>
    <property type="match status" value="1"/>
</dbReference>
<evidence type="ECO:0000256" key="1">
    <source>
        <dbReference type="ARBA" id="ARBA00023015"/>
    </source>
</evidence>
<feature type="domain" description="HTH araC/xylS-type" evidence="4">
    <location>
        <begin position="201"/>
        <end position="299"/>
    </location>
</feature>
<proteinExistence type="predicted"/>
<dbReference type="RefSeq" id="WP_109731598.1">
    <property type="nucleotide sequence ID" value="NZ_BAAACK010000011.1"/>
</dbReference>
<dbReference type="Gene3D" id="1.10.10.60">
    <property type="entry name" value="Homeodomain-like"/>
    <property type="match status" value="2"/>
</dbReference>
<dbReference type="CDD" id="cd02208">
    <property type="entry name" value="cupin_RmlC-like"/>
    <property type="match status" value="1"/>
</dbReference>
<dbReference type="SMART" id="SM00342">
    <property type="entry name" value="HTH_ARAC"/>
    <property type="match status" value="1"/>
</dbReference>
<protein>
    <submittedName>
        <fullName evidence="5">AraC-like DNA-binding protein</fullName>
    </submittedName>
</protein>
<evidence type="ECO:0000256" key="3">
    <source>
        <dbReference type="ARBA" id="ARBA00023163"/>
    </source>
</evidence>
<evidence type="ECO:0000259" key="4">
    <source>
        <dbReference type="PROSITE" id="PS01124"/>
    </source>
</evidence>
<organism evidence="5 6">
    <name type="scientific">Faecalicatena orotica</name>
    <dbReference type="NCBI Taxonomy" id="1544"/>
    <lineage>
        <taxon>Bacteria</taxon>
        <taxon>Bacillati</taxon>
        <taxon>Bacillota</taxon>
        <taxon>Clostridia</taxon>
        <taxon>Lachnospirales</taxon>
        <taxon>Lachnospiraceae</taxon>
        <taxon>Faecalicatena</taxon>
    </lineage>
</organism>
<evidence type="ECO:0000313" key="5">
    <source>
        <dbReference type="EMBL" id="PWJ29066.1"/>
    </source>
</evidence>
<accession>A0A2Y9BH90</accession>
<dbReference type="InterPro" id="IPR013096">
    <property type="entry name" value="Cupin_2"/>
</dbReference>
<dbReference type="GO" id="GO:0043565">
    <property type="term" value="F:sequence-specific DNA binding"/>
    <property type="evidence" value="ECO:0007669"/>
    <property type="project" value="InterPro"/>
</dbReference>
<keyword evidence="1" id="KW-0805">Transcription regulation</keyword>
<dbReference type="InterPro" id="IPR018060">
    <property type="entry name" value="HTH_AraC"/>
</dbReference>